<comment type="caution">
    <text evidence="4">The sequence shown here is derived from an EMBL/GenBank/DDBJ whole genome shotgun (WGS) entry which is preliminary data.</text>
</comment>
<dbReference type="Pfam" id="PF03221">
    <property type="entry name" value="HTH_Tnp_Tc5"/>
    <property type="match status" value="1"/>
</dbReference>
<dbReference type="PANTHER" id="PTHR19303">
    <property type="entry name" value="TRANSPOSON"/>
    <property type="match status" value="1"/>
</dbReference>
<dbReference type="PANTHER" id="PTHR19303:SF73">
    <property type="entry name" value="PROTEIN PDC2"/>
    <property type="match status" value="1"/>
</dbReference>
<feature type="non-terminal residue" evidence="4">
    <location>
        <position position="1"/>
    </location>
</feature>
<reference evidence="4" key="1">
    <citation type="submission" date="2021-07" db="EMBL/GenBank/DDBJ databases">
        <title>Draft genome of Mortierella alpina, strain LL118, isolated from an aspen leaf litter sample.</title>
        <authorList>
            <person name="Yang S."/>
            <person name="Vinatzer B.A."/>
        </authorList>
    </citation>
    <scope>NUCLEOTIDE SEQUENCE</scope>
    <source>
        <strain evidence="4">LL118</strain>
    </source>
</reference>
<dbReference type="AlphaFoldDB" id="A0A9P8A6Y7"/>
<dbReference type="InterPro" id="IPR050863">
    <property type="entry name" value="CenT-Element_Derived"/>
</dbReference>
<organism evidence="4 5">
    <name type="scientific">Mortierella alpina</name>
    <name type="common">Oleaginous fungus</name>
    <name type="synonym">Mortierella renispora</name>
    <dbReference type="NCBI Taxonomy" id="64518"/>
    <lineage>
        <taxon>Eukaryota</taxon>
        <taxon>Fungi</taxon>
        <taxon>Fungi incertae sedis</taxon>
        <taxon>Mucoromycota</taxon>
        <taxon>Mortierellomycotina</taxon>
        <taxon>Mortierellomycetes</taxon>
        <taxon>Mortierellales</taxon>
        <taxon>Mortierellaceae</taxon>
        <taxon>Mortierella</taxon>
    </lineage>
</organism>
<dbReference type="PROSITE" id="PS51253">
    <property type="entry name" value="HTH_CENPB"/>
    <property type="match status" value="1"/>
</dbReference>
<dbReference type="GO" id="GO:0005634">
    <property type="term" value="C:nucleus"/>
    <property type="evidence" value="ECO:0007669"/>
    <property type="project" value="TreeGrafter"/>
</dbReference>
<feature type="domain" description="HTH CENPB-type" evidence="3">
    <location>
        <begin position="96"/>
        <end position="171"/>
    </location>
</feature>
<evidence type="ECO:0000313" key="4">
    <source>
        <dbReference type="EMBL" id="KAG9323412.1"/>
    </source>
</evidence>
<keyword evidence="1" id="KW-0238">DNA-binding</keyword>
<evidence type="ECO:0000256" key="1">
    <source>
        <dbReference type="ARBA" id="ARBA00023125"/>
    </source>
</evidence>
<dbReference type="EMBL" id="JAIFTL010000102">
    <property type="protein sequence ID" value="KAG9323412.1"/>
    <property type="molecule type" value="Genomic_DNA"/>
</dbReference>
<evidence type="ECO:0000256" key="2">
    <source>
        <dbReference type="SAM" id="MobiDB-lite"/>
    </source>
</evidence>
<evidence type="ECO:0000259" key="3">
    <source>
        <dbReference type="PROSITE" id="PS51253"/>
    </source>
</evidence>
<name>A0A9P8A6Y7_MORAP</name>
<protein>
    <recommendedName>
        <fullName evidence="3">HTH CENPB-type domain-containing protein</fullName>
    </recommendedName>
</protein>
<accession>A0A9P8A6Y7</accession>
<gene>
    <name evidence="4" type="ORF">KVV02_002572</name>
</gene>
<proteinExistence type="predicted"/>
<feature type="region of interest" description="Disordered" evidence="2">
    <location>
        <begin position="1"/>
        <end position="27"/>
    </location>
</feature>
<dbReference type="GO" id="GO:0003677">
    <property type="term" value="F:DNA binding"/>
    <property type="evidence" value="ECO:0007669"/>
    <property type="project" value="UniProtKB-KW"/>
</dbReference>
<dbReference type="InterPro" id="IPR006600">
    <property type="entry name" value="HTH_CenpB_DNA-bd_dom"/>
</dbReference>
<sequence length="229" mass="26038">MPRRPLQAASAETSKRPPRPASSVKDVKANRKKFTLDKKAKFLDIYTHEKQRNPIVSLSAVAKMEGISPHTARSIVQNESQIRYAMDTLPPQATKVVARQRKREMQAVEDALFKWYQRQQRLGLPVDDSRMRGTAIVIWMELRSLPIECGSVDLEQWRTRIKEIQTILAGFDLEDIFNCDETGIYLKAMTFDTLASGSVHGRKIVRAARVTILFRANATGSQKLKPFVL</sequence>
<evidence type="ECO:0000313" key="5">
    <source>
        <dbReference type="Proteomes" id="UP000717515"/>
    </source>
</evidence>
<dbReference type="Proteomes" id="UP000717515">
    <property type="component" value="Unassembled WGS sequence"/>
</dbReference>